<dbReference type="InterPro" id="IPR027410">
    <property type="entry name" value="TCP-1-like_intermed_sf"/>
</dbReference>
<comment type="subcellular location">
    <subcellularLocation>
        <location evidence="1">Cytoplasm</location>
    </subcellularLocation>
</comment>
<gene>
    <name evidence="11" type="ORF">EVJ58_g7183</name>
</gene>
<evidence type="ECO:0000256" key="4">
    <source>
        <dbReference type="ARBA" id="ARBA00022490"/>
    </source>
</evidence>
<dbReference type="SUPFAM" id="SSF54849">
    <property type="entry name" value="GroEL-intermediate domain like"/>
    <property type="match status" value="1"/>
</dbReference>
<dbReference type="Gene3D" id="3.30.260.10">
    <property type="entry name" value="TCP-1-like chaperonin intermediate domain"/>
    <property type="match status" value="1"/>
</dbReference>
<dbReference type="PROSITE" id="PS00751">
    <property type="entry name" value="TCP1_2"/>
    <property type="match status" value="1"/>
</dbReference>
<dbReference type="FunFam" id="1.10.560.10:FF:000058">
    <property type="entry name" value="T-complex protein 1 subunit zeta"/>
    <property type="match status" value="1"/>
</dbReference>
<dbReference type="AlphaFoldDB" id="A0A4Y9Y3V7"/>
<proteinExistence type="inferred from homology"/>
<dbReference type="EMBL" id="SEKV01000447">
    <property type="protein sequence ID" value="TFY57174.1"/>
    <property type="molecule type" value="Genomic_DNA"/>
</dbReference>
<dbReference type="InterPro" id="IPR017998">
    <property type="entry name" value="Chaperone_TCP-1"/>
</dbReference>
<dbReference type="InterPro" id="IPR012722">
    <property type="entry name" value="Chap_CCT_zeta"/>
</dbReference>
<dbReference type="SUPFAM" id="SSF52029">
    <property type="entry name" value="GroEL apical domain-like"/>
    <property type="match status" value="1"/>
</dbReference>
<dbReference type="Gene3D" id="3.50.7.10">
    <property type="entry name" value="GroEL"/>
    <property type="match status" value="1"/>
</dbReference>
<evidence type="ECO:0000256" key="6">
    <source>
        <dbReference type="ARBA" id="ARBA00022840"/>
    </source>
</evidence>
<keyword evidence="6 10" id="KW-0067">ATP-binding</keyword>
<keyword evidence="7 10" id="KW-0143">Chaperone</keyword>
<dbReference type="GO" id="GO:0140662">
    <property type="term" value="F:ATP-dependent protein folding chaperone"/>
    <property type="evidence" value="ECO:0007669"/>
    <property type="project" value="InterPro"/>
</dbReference>
<evidence type="ECO:0000256" key="1">
    <source>
        <dbReference type="ARBA" id="ARBA00004496"/>
    </source>
</evidence>
<dbReference type="GO" id="GO:0005524">
    <property type="term" value="F:ATP binding"/>
    <property type="evidence" value="ECO:0007669"/>
    <property type="project" value="UniProtKB-KW"/>
</dbReference>
<keyword evidence="5 10" id="KW-0547">Nucleotide-binding</keyword>
<dbReference type="NCBIfam" id="NF041083">
    <property type="entry name" value="thermosome_beta"/>
    <property type="match status" value="1"/>
</dbReference>
<comment type="subunit">
    <text evidence="3">Heterooligomeric complex of about 850 to 900 kDa that forms two stacked rings, 12 to 16 nm in diameter.</text>
</comment>
<dbReference type="InterPro" id="IPR002423">
    <property type="entry name" value="Cpn60/GroEL/TCP-1"/>
</dbReference>
<reference evidence="11 12" key="1">
    <citation type="submission" date="2019-01" db="EMBL/GenBank/DDBJ databases">
        <title>Genome sequencing of the rare red list fungi Fomitopsis rosea.</title>
        <authorList>
            <person name="Buettner E."/>
            <person name="Kellner H."/>
        </authorList>
    </citation>
    <scope>NUCLEOTIDE SEQUENCE [LARGE SCALE GENOMIC DNA]</scope>
    <source>
        <strain evidence="11 12">DSM 105464</strain>
    </source>
</reference>
<dbReference type="GO" id="GO:0016887">
    <property type="term" value="F:ATP hydrolysis activity"/>
    <property type="evidence" value="ECO:0007669"/>
    <property type="project" value="InterPro"/>
</dbReference>
<evidence type="ECO:0000256" key="3">
    <source>
        <dbReference type="ARBA" id="ARBA00011531"/>
    </source>
</evidence>
<sequence>MSSSIELINPKAESVRRAAALQVNTTGAMGLASVVKGNLGPRGTLKMLVDGSGQIKMTKDGKVLLSEMQIQNPTAAMIARTAVAQDDQVGDGTTSVVLLVGELLKQADRFISEGVHPTVIAEGFDLAKKEALAFLETFKRPSQADRATLINVAHTSLATKVNSALAKTLAAAIVDAVLTIRPPAPSPDSPNQFQEPIDLHMVEIMKMQHRTASETQLVRGLVLDHGARHPDMPKRVENAYILTLNVSLEYEKTEVNSGFFYSSAEQREKLVESERRFTDAKCKKIVELKNLVCDQAVDSNEKKKNFVIINQKGIDPLSLDILAKNGIFALRRAKRRNMERLQLVCGGVAQNSVDDLTPDVLGWAGLVYEHTLGEDKFTFVEDVKEPKSVTLLIKGPNPHTIQQTQDALRDGLRAVKNAIEDGALVPGAGAFEVACAAHLTGPVKKAAKGRTKMGVQAFAEALLIIPKTLAANGGFDVQDVVVALQEEQAEGNAVGLDLESGEPIDPTVEGIWDNYRVKRQMLHSCSVIAVNLLSTDEILRAGRSSLKPEGQQ</sequence>
<comment type="similarity">
    <text evidence="2 10">Belongs to the TCP-1 chaperonin family.</text>
</comment>
<evidence type="ECO:0000256" key="9">
    <source>
        <dbReference type="ARBA" id="ARBA00044261"/>
    </source>
</evidence>
<name>A0A4Y9Y3V7_9APHY</name>
<dbReference type="FunFam" id="3.50.7.10:FF:000004">
    <property type="entry name" value="T-complex protein 1 subunit zeta"/>
    <property type="match status" value="1"/>
</dbReference>
<comment type="caution">
    <text evidence="11">The sequence shown here is derived from an EMBL/GenBank/DDBJ whole genome shotgun (WGS) entry which is preliminary data.</text>
</comment>
<organism evidence="11 12">
    <name type="scientific">Rhodofomes roseus</name>
    <dbReference type="NCBI Taxonomy" id="34475"/>
    <lineage>
        <taxon>Eukaryota</taxon>
        <taxon>Fungi</taxon>
        <taxon>Dikarya</taxon>
        <taxon>Basidiomycota</taxon>
        <taxon>Agaricomycotina</taxon>
        <taxon>Agaricomycetes</taxon>
        <taxon>Polyporales</taxon>
        <taxon>Rhodofomes</taxon>
    </lineage>
</organism>
<dbReference type="Gene3D" id="1.10.560.10">
    <property type="entry name" value="GroEL-like equatorial domain"/>
    <property type="match status" value="1"/>
</dbReference>
<evidence type="ECO:0000256" key="5">
    <source>
        <dbReference type="ARBA" id="ARBA00022741"/>
    </source>
</evidence>
<dbReference type="GO" id="GO:0051082">
    <property type="term" value="F:unfolded protein binding"/>
    <property type="evidence" value="ECO:0007669"/>
    <property type="project" value="InterPro"/>
</dbReference>
<evidence type="ECO:0000256" key="2">
    <source>
        <dbReference type="ARBA" id="ARBA00008020"/>
    </source>
</evidence>
<keyword evidence="4" id="KW-0963">Cytoplasm</keyword>
<dbReference type="Proteomes" id="UP000298390">
    <property type="component" value="Unassembled WGS sequence"/>
</dbReference>
<evidence type="ECO:0000313" key="11">
    <source>
        <dbReference type="EMBL" id="TFY57174.1"/>
    </source>
</evidence>
<dbReference type="SUPFAM" id="SSF48592">
    <property type="entry name" value="GroEL equatorial domain-like"/>
    <property type="match status" value="1"/>
</dbReference>
<dbReference type="InterPro" id="IPR053374">
    <property type="entry name" value="TCP-1_chaperonin"/>
</dbReference>
<dbReference type="Pfam" id="PF00118">
    <property type="entry name" value="Cpn60_TCP1"/>
    <property type="match status" value="1"/>
</dbReference>
<dbReference type="GO" id="GO:0005832">
    <property type="term" value="C:chaperonin-containing T-complex"/>
    <property type="evidence" value="ECO:0007669"/>
    <property type="project" value="UniProtKB-ARBA"/>
</dbReference>
<dbReference type="InterPro" id="IPR002194">
    <property type="entry name" value="Chaperonin_TCP-1_CS"/>
</dbReference>
<dbReference type="PRINTS" id="PR00304">
    <property type="entry name" value="TCOMPLEXTCP1"/>
</dbReference>
<dbReference type="PROSITE" id="PS00995">
    <property type="entry name" value="TCP1_3"/>
    <property type="match status" value="1"/>
</dbReference>
<dbReference type="FunFam" id="3.30.260.10:FF:000017">
    <property type="entry name" value="T-complex protein 1 subunit zeta"/>
    <property type="match status" value="1"/>
</dbReference>
<evidence type="ECO:0000256" key="7">
    <source>
        <dbReference type="ARBA" id="ARBA00023186"/>
    </source>
</evidence>
<evidence type="ECO:0000256" key="8">
    <source>
        <dbReference type="ARBA" id="ARBA00039582"/>
    </source>
</evidence>
<dbReference type="InterPro" id="IPR027409">
    <property type="entry name" value="GroEL-like_apical_dom_sf"/>
</dbReference>
<dbReference type="CDD" id="cd03342">
    <property type="entry name" value="TCP1_zeta"/>
    <property type="match status" value="1"/>
</dbReference>
<dbReference type="NCBIfam" id="TIGR02347">
    <property type="entry name" value="chap_CCT_zeta"/>
    <property type="match status" value="1"/>
</dbReference>
<evidence type="ECO:0000256" key="10">
    <source>
        <dbReference type="RuleBase" id="RU004187"/>
    </source>
</evidence>
<dbReference type="PANTHER" id="PTHR11353">
    <property type="entry name" value="CHAPERONIN"/>
    <property type="match status" value="1"/>
</dbReference>
<accession>A0A4Y9Y3V7</accession>
<protein>
    <recommendedName>
        <fullName evidence="8">T-complex protein 1 subunit zeta</fullName>
    </recommendedName>
    <alternativeName>
        <fullName evidence="9">CCT-zeta</fullName>
    </alternativeName>
</protein>
<dbReference type="FunFam" id="1.10.560.10:FF:000038">
    <property type="entry name" value="Chaperonin containing TCP1 subunit 6B"/>
    <property type="match status" value="1"/>
</dbReference>
<evidence type="ECO:0000313" key="12">
    <source>
        <dbReference type="Proteomes" id="UP000298390"/>
    </source>
</evidence>
<dbReference type="STRING" id="34475.A0A4Y9Y3V7"/>
<dbReference type="InterPro" id="IPR027413">
    <property type="entry name" value="GROEL-like_equatorial_sf"/>
</dbReference>